<organism evidence="2 3">
    <name type="scientific">Lacipirellula limnantheis</name>
    <dbReference type="NCBI Taxonomy" id="2528024"/>
    <lineage>
        <taxon>Bacteria</taxon>
        <taxon>Pseudomonadati</taxon>
        <taxon>Planctomycetota</taxon>
        <taxon>Planctomycetia</taxon>
        <taxon>Pirellulales</taxon>
        <taxon>Lacipirellulaceae</taxon>
        <taxon>Lacipirellula</taxon>
    </lineage>
</organism>
<evidence type="ECO:0000313" key="2">
    <source>
        <dbReference type="EMBL" id="QDT72401.1"/>
    </source>
</evidence>
<gene>
    <name evidence="2" type="ORF">I41_15790</name>
</gene>
<protein>
    <recommendedName>
        <fullName evidence="1">DUF6817 domain-containing protein</fullName>
    </recommendedName>
</protein>
<dbReference type="KEGG" id="llh:I41_15790"/>
<dbReference type="AlphaFoldDB" id="A0A517TVK4"/>
<dbReference type="EMBL" id="CP036339">
    <property type="protein sequence ID" value="QDT72401.1"/>
    <property type="molecule type" value="Genomic_DNA"/>
</dbReference>
<proteinExistence type="predicted"/>
<dbReference type="SUPFAM" id="SSF109604">
    <property type="entry name" value="HD-domain/PDEase-like"/>
    <property type="match status" value="1"/>
</dbReference>
<keyword evidence="3" id="KW-1185">Reference proteome</keyword>
<dbReference type="Pfam" id="PF20680">
    <property type="entry name" value="DUF6817"/>
    <property type="match status" value="1"/>
</dbReference>
<name>A0A517TVK4_9BACT</name>
<evidence type="ECO:0000259" key="1">
    <source>
        <dbReference type="Pfam" id="PF20680"/>
    </source>
</evidence>
<dbReference type="InterPro" id="IPR049202">
    <property type="entry name" value="DUF6817"/>
</dbReference>
<dbReference type="RefSeq" id="WP_145431977.1">
    <property type="nucleotide sequence ID" value="NZ_CP036339.1"/>
</dbReference>
<dbReference type="Gene3D" id="1.10.3210.10">
    <property type="entry name" value="Hypothetical protein af1432"/>
    <property type="match status" value="1"/>
</dbReference>
<accession>A0A517TVK4</accession>
<reference evidence="2 3" key="1">
    <citation type="submission" date="2019-02" db="EMBL/GenBank/DDBJ databases">
        <title>Deep-cultivation of Planctomycetes and their phenomic and genomic characterization uncovers novel biology.</title>
        <authorList>
            <person name="Wiegand S."/>
            <person name="Jogler M."/>
            <person name="Boedeker C."/>
            <person name="Pinto D."/>
            <person name="Vollmers J."/>
            <person name="Rivas-Marin E."/>
            <person name="Kohn T."/>
            <person name="Peeters S.H."/>
            <person name="Heuer A."/>
            <person name="Rast P."/>
            <person name="Oberbeckmann S."/>
            <person name="Bunk B."/>
            <person name="Jeske O."/>
            <person name="Meyerdierks A."/>
            <person name="Storesund J.E."/>
            <person name="Kallscheuer N."/>
            <person name="Luecker S."/>
            <person name="Lage O.M."/>
            <person name="Pohl T."/>
            <person name="Merkel B.J."/>
            <person name="Hornburger P."/>
            <person name="Mueller R.-W."/>
            <person name="Bruemmer F."/>
            <person name="Labrenz M."/>
            <person name="Spormann A.M."/>
            <person name="Op den Camp H."/>
            <person name="Overmann J."/>
            <person name="Amann R."/>
            <person name="Jetten M.S.M."/>
            <person name="Mascher T."/>
            <person name="Medema M.H."/>
            <person name="Devos D.P."/>
            <person name="Kaster A.-K."/>
            <person name="Ovreas L."/>
            <person name="Rohde M."/>
            <person name="Galperin M.Y."/>
            <person name="Jogler C."/>
        </authorList>
    </citation>
    <scope>NUCLEOTIDE SEQUENCE [LARGE SCALE GENOMIC DNA]</scope>
    <source>
        <strain evidence="2 3">I41</strain>
    </source>
</reference>
<sequence>MLPQTNLQLYRTLQSQGYAASAVTQVGAAYDLSRQLFAGCYRPSHKTFDAHLIGAAGALALWRQPLPVVIAGLLHSAYLYGNFGDGQRGATAPRRRVVRQLVGVEAEQLILEYTLQRWPAALEPLRREFESGELSKDLVAIKLADLCDESVDGGHHYAPTKPLAFGLSDGRTSRPAFLEFVERVAGPAARNLFATVLAASDDVAPPAELVTADRSFHAVAPGVEGLRRSRVRQRLGRIANRLSSKRVA</sequence>
<dbReference type="Proteomes" id="UP000317909">
    <property type="component" value="Chromosome"/>
</dbReference>
<evidence type="ECO:0000313" key="3">
    <source>
        <dbReference type="Proteomes" id="UP000317909"/>
    </source>
</evidence>
<feature type="domain" description="DUF6817" evidence="1">
    <location>
        <begin position="42"/>
        <end position="114"/>
    </location>
</feature>
<dbReference type="OrthoDB" id="8079005at2"/>